<evidence type="ECO:0000256" key="1">
    <source>
        <dbReference type="ARBA" id="ARBA00022617"/>
    </source>
</evidence>
<comment type="caution">
    <text evidence="7">The sequence shown here is derived from an EMBL/GenBank/DDBJ whole genome shotgun (WGS) entry which is preliminary data.</text>
</comment>
<keyword evidence="1 4" id="KW-0349">Heme</keyword>
<feature type="domain" description="Cytochrome c" evidence="6">
    <location>
        <begin position="324"/>
        <end position="456"/>
    </location>
</feature>
<dbReference type="Gene3D" id="1.10.760.10">
    <property type="entry name" value="Cytochrome c-like domain"/>
    <property type="match status" value="1"/>
</dbReference>
<gene>
    <name evidence="7" type="ORF">Q664_20500</name>
</gene>
<proteinExistence type="predicted"/>
<dbReference type="PANTHER" id="PTHR30600:SF4">
    <property type="entry name" value="CYTOCHROME C DOMAIN-CONTAINING PROTEIN"/>
    <property type="match status" value="1"/>
</dbReference>
<sequence length="456" mass="49945">MMKAWWCLTVVLAAGPQEAPSAPPPTPPSGEELSGGSTTVFDTTLNAFGRALGNMEPARWKTLHEGKRLFVRDWSAPPHALAAPLTNAQACNSCHFKDGRDRPYDALGPEAPLLMRLSVHTKDAPGGAPEPVYGGQFNDRGTPGVPAEGTVQVKYVPVKGRYADATAYTLRRPQYQFAPLGYGPFAPKTQWSPRIPATVFGLGLLEAIPEAELLARADPDDTDGNGISGRPNRVTHVRTGQTVLGRFGWKASQPTLEQQIAKAYAEDLGLTSALYPEPTCTPKQEACRAMTRAQEPALTAEHLEKTTMYIRLLAVPARRDWSAPTVRRGQELFQQTGCASCHHPEFKTGEVADIPELSGQTIRPYTDLLLHDMGKELADGRPDAEATGSEWRTPPLWGLGLLETVNHQLRLLHDGRARGFEEAILWHGGEAEASRERFKRLERADREALVAFLRSL</sequence>
<dbReference type="PANTHER" id="PTHR30600">
    <property type="entry name" value="CYTOCHROME C PEROXIDASE-RELATED"/>
    <property type="match status" value="1"/>
</dbReference>
<protein>
    <submittedName>
        <fullName evidence="7">Thiol oxidoreductase</fullName>
    </submittedName>
</protein>
<dbReference type="InterPro" id="IPR009056">
    <property type="entry name" value="Cyt_c-like_dom"/>
</dbReference>
<dbReference type="InterPro" id="IPR036909">
    <property type="entry name" value="Cyt_c-like_dom_sf"/>
</dbReference>
<dbReference type="GO" id="GO:0004130">
    <property type="term" value="F:cytochrome-c peroxidase activity"/>
    <property type="evidence" value="ECO:0007669"/>
    <property type="project" value="TreeGrafter"/>
</dbReference>
<keyword evidence="3 4" id="KW-0408">Iron</keyword>
<evidence type="ECO:0000256" key="2">
    <source>
        <dbReference type="ARBA" id="ARBA00022723"/>
    </source>
</evidence>
<dbReference type="GO" id="GO:0020037">
    <property type="term" value="F:heme binding"/>
    <property type="evidence" value="ECO:0007669"/>
    <property type="project" value="InterPro"/>
</dbReference>
<dbReference type="GO" id="GO:0046872">
    <property type="term" value="F:metal ion binding"/>
    <property type="evidence" value="ECO:0007669"/>
    <property type="project" value="UniProtKB-KW"/>
</dbReference>
<dbReference type="EMBL" id="JPMI01000135">
    <property type="protein sequence ID" value="KFA91650.1"/>
    <property type="molecule type" value="Genomic_DNA"/>
</dbReference>
<keyword evidence="2 4" id="KW-0479">Metal-binding</keyword>
<dbReference type="InterPro" id="IPR051395">
    <property type="entry name" value="Cytochrome_c_Peroxidase/MauG"/>
</dbReference>
<reference evidence="7 8" key="1">
    <citation type="submission" date="2014-07" db="EMBL/GenBank/DDBJ databases">
        <title>Draft Genome Sequence of Gephyronic Acid Producer, Cystobacter violaceus Strain Cb vi76.</title>
        <authorList>
            <person name="Stevens D.C."/>
            <person name="Young J."/>
            <person name="Carmichael R."/>
            <person name="Tan J."/>
            <person name="Taylor R.E."/>
        </authorList>
    </citation>
    <scope>NUCLEOTIDE SEQUENCE [LARGE SCALE GENOMIC DNA]</scope>
    <source>
        <strain evidence="7 8">Cb vi76</strain>
    </source>
</reference>
<organism evidence="7 8">
    <name type="scientific">Archangium violaceum Cb vi76</name>
    <dbReference type="NCBI Taxonomy" id="1406225"/>
    <lineage>
        <taxon>Bacteria</taxon>
        <taxon>Pseudomonadati</taxon>
        <taxon>Myxococcota</taxon>
        <taxon>Myxococcia</taxon>
        <taxon>Myxococcales</taxon>
        <taxon>Cystobacterineae</taxon>
        <taxon>Archangiaceae</taxon>
        <taxon>Archangium</taxon>
    </lineage>
</organism>
<evidence type="ECO:0000313" key="7">
    <source>
        <dbReference type="EMBL" id="KFA91650.1"/>
    </source>
</evidence>
<dbReference type="SUPFAM" id="SSF46626">
    <property type="entry name" value="Cytochrome c"/>
    <property type="match status" value="1"/>
</dbReference>
<dbReference type="PROSITE" id="PS51007">
    <property type="entry name" value="CYTC"/>
    <property type="match status" value="1"/>
</dbReference>
<dbReference type="PIRSF" id="PIRSF028099">
    <property type="entry name" value="DUF1111"/>
    <property type="match status" value="1"/>
</dbReference>
<evidence type="ECO:0000256" key="4">
    <source>
        <dbReference type="PROSITE-ProRule" id="PRU00433"/>
    </source>
</evidence>
<feature type="region of interest" description="Disordered" evidence="5">
    <location>
        <begin position="16"/>
        <end position="37"/>
    </location>
</feature>
<evidence type="ECO:0000256" key="5">
    <source>
        <dbReference type="SAM" id="MobiDB-lite"/>
    </source>
</evidence>
<dbReference type="GO" id="GO:0009055">
    <property type="term" value="F:electron transfer activity"/>
    <property type="evidence" value="ECO:0007669"/>
    <property type="project" value="InterPro"/>
</dbReference>
<dbReference type="Pfam" id="PF06537">
    <property type="entry name" value="DHOR"/>
    <property type="match status" value="2"/>
</dbReference>
<name>A0A084ST65_9BACT</name>
<dbReference type="RefSeq" id="WP_043397835.1">
    <property type="nucleotide sequence ID" value="NZ_JPMI01000135.1"/>
</dbReference>
<evidence type="ECO:0000259" key="6">
    <source>
        <dbReference type="PROSITE" id="PS51007"/>
    </source>
</evidence>
<evidence type="ECO:0000313" key="8">
    <source>
        <dbReference type="Proteomes" id="UP000028547"/>
    </source>
</evidence>
<dbReference type="InterPro" id="IPR010538">
    <property type="entry name" value="DHOR"/>
</dbReference>
<accession>A0A084ST65</accession>
<evidence type="ECO:0000256" key="3">
    <source>
        <dbReference type="ARBA" id="ARBA00023004"/>
    </source>
</evidence>
<dbReference type="Proteomes" id="UP000028547">
    <property type="component" value="Unassembled WGS sequence"/>
</dbReference>
<dbReference type="AlphaFoldDB" id="A0A084ST65"/>